<dbReference type="InterPro" id="IPR012989">
    <property type="entry name" value="SEP_domain"/>
</dbReference>
<dbReference type="Gene3D" id="3.10.20.90">
    <property type="entry name" value="Phosphatidylinositol 3-kinase Catalytic Subunit, Chain A, domain 1"/>
    <property type="match status" value="1"/>
</dbReference>
<dbReference type="SUPFAM" id="SSF54236">
    <property type="entry name" value="Ubiquitin-like"/>
    <property type="match status" value="1"/>
</dbReference>
<dbReference type="Pfam" id="PF00789">
    <property type="entry name" value="UBX"/>
    <property type="match status" value="1"/>
</dbReference>
<reference evidence="12" key="3">
    <citation type="submission" date="2025-09" db="UniProtKB">
        <authorList>
            <consortium name="Ensembl"/>
        </authorList>
    </citation>
    <scope>IDENTIFICATION</scope>
</reference>
<evidence type="ECO:0000313" key="12">
    <source>
        <dbReference type="Ensembl" id="ENSTRUP00000032898.3"/>
    </source>
</evidence>
<dbReference type="PANTHER" id="PTHR23333">
    <property type="entry name" value="UBX DOMAIN CONTAINING PROTEIN"/>
    <property type="match status" value="1"/>
</dbReference>
<evidence type="ECO:0000313" key="13">
    <source>
        <dbReference type="Proteomes" id="UP000005226"/>
    </source>
</evidence>
<keyword evidence="4" id="KW-0206">Cytoskeleton</keyword>
<dbReference type="PANTHER" id="PTHR23333:SF4">
    <property type="entry name" value="UBX DOMAIN-CONTAINING PROTEIN 11"/>
    <property type="match status" value="1"/>
</dbReference>
<reference evidence="12" key="2">
    <citation type="submission" date="2025-08" db="UniProtKB">
        <authorList>
            <consortium name="Ensembl"/>
        </authorList>
    </citation>
    <scope>IDENTIFICATION</scope>
</reference>
<evidence type="ECO:0000256" key="3">
    <source>
        <dbReference type="ARBA" id="ARBA00023054"/>
    </source>
</evidence>
<dbReference type="OMA" id="DFELMSA"/>
<dbReference type="Ensembl" id="ENSTRUT00000033023.3">
    <property type="protein sequence ID" value="ENSTRUP00000032898.3"/>
    <property type="gene ID" value="ENSTRUG00000012968.3"/>
</dbReference>
<dbReference type="KEGG" id="tru:101066491"/>
<comment type="subcellular location">
    <subcellularLocation>
        <location evidence="1">Cytoplasm</location>
        <location evidence="1">Cytoskeleton</location>
    </subcellularLocation>
</comment>
<evidence type="ECO:0000256" key="7">
    <source>
        <dbReference type="ARBA" id="ARBA00073759"/>
    </source>
</evidence>
<evidence type="ECO:0000256" key="5">
    <source>
        <dbReference type="ARBA" id="ARBA00059434"/>
    </source>
</evidence>
<dbReference type="SUPFAM" id="SSF102848">
    <property type="entry name" value="NSFL1 (p97 ATPase) cofactor p47, SEP domain"/>
    <property type="match status" value="1"/>
</dbReference>
<reference evidence="12 13" key="1">
    <citation type="journal article" date="2011" name="Genome Biol. Evol.">
        <title>Integration of the genetic map and genome assembly of fugu facilitates insights into distinct features of genome evolution in teleosts and mammals.</title>
        <authorList>
            <person name="Kai W."/>
            <person name="Kikuchi K."/>
            <person name="Tohari S."/>
            <person name="Chew A.K."/>
            <person name="Tay A."/>
            <person name="Fujiwara A."/>
            <person name="Hosoya S."/>
            <person name="Suetake H."/>
            <person name="Naruse K."/>
            <person name="Brenner S."/>
            <person name="Suzuki Y."/>
            <person name="Venkatesh B."/>
        </authorList>
    </citation>
    <scope>NUCLEOTIDE SEQUENCE [LARGE SCALE GENOMIC DNA]</scope>
</reference>
<evidence type="ECO:0000259" key="11">
    <source>
        <dbReference type="PROSITE" id="PS51399"/>
    </source>
</evidence>
<evidence type="ECO:0000256" key="1">
    <source>
        <dbReference type="ARBA" id="ARBA00004245"/>
    </source>
</evidence>
<dbReference type="InterPro" id="IPR001012">
    <property type="entry name" value="UBX_dom"/>
</dbReference>
<dbReference type="GeneTree" id="ENSGT00520000055567"/>
<evidence type="ECO:0000256" key="10">
    <source>
        <dbReference type="SAM" id="MobiDB-lite"/>
    </source>
</evidence>
<organism evidence="12 13">
    <name type="scientific">Takifugu rubripes</name>
    <name type="common">Japanese pufferfish</name>
    <name type="synonym">Fugu rubripes</name>
    <dbReference type="NCBI Taxonomy" id="31033"/>
    <lineage>
        <taxon>Eukaryota</taxon>
        <taxon>Metazoa</taxon>
        <taxon>Chordata</taxon>
        <taxon>Craniata</taxon>
        <taxon>Vertebrata</taxon>
        <taxon>Euteleostomi</taxon>
        <taxon>Actinopterygii</taxon>
        <taxon>Neopterygii</taxon>
        <taxon>Teleostei</taxon>
        <taxon>Neoteleostei</taxon>
        <taxon>Acanthomorphata</taxon>
        <taxon>Eupercaria</taxon>
        <taxon>Tetraodontiformes</taxon>
        <taxon>Tetradontoidea</taxon>
        <taxon>Tetraodontidae</taxon>
        <taxon>Takifugu</taxon>
    </lineage>
</organism>
<comment type="subunit">
    <text evidence="6">Interacts with GNA12, GNA13, RND1, RND2 and RND3.</text>
</comment>
<gene>
    <name evidence="12" type="primary">ubxn11</name>
</gene>
<dbReference type="eggNOG" id="KOG2086">
    <property type="taxonomic scope" value="Eukaryota"/>
</dbReference>
<feature type="compositionally biased region" description="Basic and acidic residues" evidence="10">
    <location>
        <begin position="102"/>
        <end position="112"/>
    </location>
</feature>
<comment type="function">
    <text evidence="5">May be involved in the reorganization of actin cytoskeleton mediated by RND1, RND2 and RND3. Promotes RHOA activation mediated by GNA12 and GNA13.</text>
</comment>
<dbReference type="Pfam" id="PF08059">
    <property type="entry name" value="SEP"/>
    <property type="match status" value="1"/>
</dbReference>
<evidence type="ECO:0000256" key="6">
    <source>
        <dbReference type="ARBA" id="ARBA00062345"/>
    </source>
</evidence>
<feature type="region of interest" description="Disordered" evidence="10">
    <location>
        <begin position="35"/>
        <end position="66"/>
    </location>
</feature>
<dbReference type="InterPro" id="IPR036241">
    <property type="entry name" value="NSFL1C_SEP_dom_sf"/>
</dbReference>
<dbReference type="FunFam" id="3.30.420.210:FF:000003">
    <property type="entry name" value="UBX domain protein 11"/>
    <property type="match status" value="1"/>
</dbReference>
<dbReference type="CDD" id="cd17077">
    <property type="entry name" value="UBX_UBXN11"/>
    <property type="match status" value="1"/>
</dbReference>
<accession>H2U7I2</accession>
<dbReference type="HOGENOM" id="CLU_044433_0_1_1"/>
<name>H2U7I2_TAKRU</name>
<keyword evidence="3" id="KW-0175">Coiled coil</keyword>
<dbReference type="Proteomes" id="UP000005226">
    <property type="component" value="Chromosome 7"/>
</dbReference>
<dbReference type="RefSeq" id="XP_029694201.1">
    <property type="nucleotide sequence ID" value="XM_029838341.1"/>
</dbReference>
<evidence type="ECO:0000256" key="4">
    <source>
        <dbReference type="ARBA" id="ARBA00023212"/>
    </source>
</evidence>
<dbReference type="Gene3D" id="3.30.420.210">
    <property type="entry name" value="SEP domain"/>
    <property type="match status" value="1"/>
</dbReference>
<dbReference type="CTD" id="91544"/>
<keyword evidence="2" id="KW-0963">Cytoplasm</keyword>
<evidence type="ECO:0000256" key="2">
    <source>
        <dbReference type="ARBA" id="ARBA00022490"/>
    </source>
</evidence>
<dbReference type="AlphaFoldDB" id="H2U7I2"/>
<dbReference type="InParanoid" id="H2U7I2"/>
<dbReference type="GO" id="GO:0043130">
    <property type="term" value="F:ubiquitin binding"/>
    <property type="evidence" value="ECO:0007669"/>
    <property type="project" value="TreeGrafter"/>
</dbReference>
<sequence>MSSPLAVLKKKRTCLDVHRQSQGVPFRRNLLKEVTAELEPSDPSHASDASTSAPQIPPRKGAPPSNTELLSAMMKRVTLLETMVRSQAKEIKLKDQKIAALERKAPPLHESDGTDDQSARSSLEKRCEHLQNQVWEMESFLKDYGLIWVGDVGGSDPGGGSDASTPSFGVNFDLVLQRIRELNVIAGEGESFVRLTAKGAQLATKESVRLSLYRDGIVLFDGPFRSYQEHSTQQFIRDLMDGYFPSELQSRFPDGTPFEVCDRRNEEFTSRLTFPGKKVRAEQFLNRLPKVVIKNGHVIDIRNSLRDTLQGSTKTQTIPSVIINTPALRADERRVQPASSDLFTLKIKSEDGNCVFILKMCFSETIGHLRRYLDEHRGSGLCGYDIISAYPRRCYSDESQTLGCCGFTGNSALLLRRKRKR</sequence>
<dbReference type="STRING" id="31033.ENSTRUP00000032898"/>
<dbReference type="InterPro" id="IPR029071">
    <property type="entry name" value="Ubiquitin-like_domsf"/>
</dbReference>
<evidence type="ECO:0000256" key="8">
    <source>
        <dbReference type="ARBA" id="ARBA00075811"/>
    </source>
</evidence>
<keyword evidence="13" id="KW-1185">Reference proteome</keyword>
<dbReference type="GO" id="GO:0043161">
    <property type="term" value="P:proteasome-mediated ubiquitin-dependent protein catabolic process"/>
    <property type="evidence" value="ECO:0007669"/>
    <property type="project" value="TreeGrafter"/>
</dbReference>
<feature type="region of interest" description="Disordered" evidence="10">
    <location>
        <begin position="102"/>
        <end position="124"/>
    </location>
</feature>
<dbReference type="PROSITE" id="PS51399">
    <property type="entry name" value="SEP"/>
    <property type="match status" value="1"/>
</dbReference>
<proteinExistence type="predicted"/>
<dbReference type="GO" id="GO:0005856">
    <property type="term" value="C:cytoskeleton"/>
    <property type="evidence" value="ECO:0007669"/>
    <property type="project" value="UniProtKB-SubCell"/>
</dbReference>
<dbReference type="GeneID" id="101066491"/>
<protein>
    <recommendedName>
        <fullName evidence="7">UBX domain-containing protein 11</fullName>
    </recommendedName>
    <alternativeName>
        <fullName evidence="9">Socius</fullName>
    </alternativeName>
    <alternativeName>
        <fullName evidence="8">UBX domain-containing protein 5</fullName>
    </alternativeName>
</protein>
<feature type="domain" description="SEP" evidence="11">
    <location>
        <begin position="205"/>
        <end position="269"/>
    </location>
</feature>
<dbReference type="OrthoDB" id="25887at2759"/>
<evidence type="ECO:0000256" key="9">
    <source>
        <dbReference type="ARBA" id="ARBA00081109"/>
    </source>
</evidence>
<dbReference type="FunCoup" id="H2U7I2">
    <property type="interactions" value="26"/>
</dbReference>